<gene>
    <name evidence="1" type="ORF">CURHAP_LOCUS48151</name>
    <name evidence="2" type="ORF">ORAREDHAP_LOCUS47591</name>
</gene>
<evidence type="ECO:0000313" key="2">
    <source>
        <dbReference type="EMBL" id="CAB4319848.1"/>
    </source>
</evidence>
<reference evidence="1 3" key="2">
    <citation type="submission" date="2020-05" db="EMBL/GenBank/DDBJ databases">
        <authorList>
            <person name="Campoy J."/>
            <person name="Schneeberger K."/>
            <person name="Spophaly S."/>
        </authorList>
    </citation>
    <scope>NUCLEOTIDE SEQUENCE [LARGE SCALE GENOMIC DNA]</scope>
    <source>
        <strain evidence="1">PruArmRojPasFocal</strain>
    </source>
</reference>
<evidence type="ECO:0000313" key="4">
    <source>
        <dbReference type="Proteomes" id="UP000507245"/>
    </source>
</evidence>
<dbReference type="Proteomes" id="UP000507222">
    <property type="component" value="Unassembled WGS sequence"/>
</dbReference>
<keyword evidence="4" id="KW-1185">Reference proteome</keyword>
<evidence type="ECO:0000313" key="3">
    <source>
        <dbReference type="Proteomes" id="UP000507222"/>
    </source>
</evidence>
<organism evidence="1 3">
    <name type="scientific">Prunus armeniaca</name>
    <name type="common">Apricot</name>
    <name type="synonym">Armeniaca vulgaris</name>
    <dbReference type="NCBI Taxonomy" id="36596"/>
    <lineage>
        <taxon>Eukaryota</taxon>
        <taxon>Viridiplantae</taxon>
        <taxon>Streptophyta</taxon>
        <taxon>Embryophyta</taxon>
        <taxon>Tracheophyta</taxon>
        <taxon>Spermatophyta</taxon>
        <taxon>Magnoliopsida</taxon>
        <taxon>eudicotyledons</taxon>
        <taxon>Gunneridae</taxon>
        <taxon>Pentapetalae</taxon>
        <taxon>rosids</taxon>
        <taxon>fabids</taxon>
        <taxon>Rosales</taxon>
        <taxon>Rosaceae</taxon>
        <taxon>Amygdaloideae</taxon>
        <taxon>Amygdaleae</taxon>
        <taxon>Prunus</taxon>
    </lineage>
</organism>
<evidence type="ECO:0000313" key="1">
    <source>
        <dbReference type="EMBL" id="CAB4289440.1"/>
    </source>
</evidence>
<dbReference type="EMBL" id="CAEKDK010000008">
    <property type="protein sequence ID" value="CAB4289440.1"/>
    <property type="molecule type" value="Genomic_DNA"/>
</dbReference>
<proteinExistence type="predicted"/>
<dbReference type="EMBL" id="CAEKKB010000008">
    <property type="protein sequence ID" value="CAB4319848.1"/>
    <property type="molecule type" value="Genomic_DNA"/>
</dbReference>
<accession>A0A6J5VK20</accession>
<name>A0A6J5VK20_PRUAR</name>
<reference evidence="4" key="1">
    <citation type="journal article" date="2020" name="Genome Biol.">
        <title>Gamete binning: chromosome-level and haplotype-resolved genome assembly enabled by high-throughput single-cell sequencing of gamete genomes.</title>
        <authorList>
            <person name="Campoy J.A."/>
            <person name="Sun H."/>
            <person name="Goel M."/>
            <person name="Jiao W.-B."/>
            <person name="Folz-Donahue K."/>
            <person name="Wang N."/>
            <person name="Rubio M."/>
            <person name="Liu C."/>
            <person name="Kukat C."/>
            <person name="Ruiz D."/>
            <person name="Huettel B."/>
            <person name="Schneeberger K."/>
        </authorList>
    </citation>
    <scope>NUCLEOTIDE SEQUENCE [LARGE SCALE GENOMIC DNA]</scope>
    <source>
        <strain evidence="4">cv. Rojo Pasion</strain>
    </source>
</reference>
<protein>
    <submittedName>
        <fullName evidence="1">Uncharacterized protein</fullName>
    </submittedName>
</protein>
<sequence length="86" mass="10098">MDLNIWCNTYTCVKIGCEKMVSLNALAITRDQSKVNVPNRWGMLWRKLKKEKKSLLFDFSTRAQQMHVPYGENICICRKWVQFAGL</sequence>
<dbReference type="OrthoDB" id="10284209at2759"/>
<dbReference type="AlphaFoldDB" id="A0A6J5VK20"/>
<dbReference type="Proteomes" id="UP000507245">
    <property type="component" value="Unassembled WGS sequence"/>
</dbReference>